<reference evidence="7" key="1">
    <citation type="journal article" date="2020" name="mSystems">
        <title>Genome- and Community-Level Interaction Insights into Carbon Utilization and Element Cycling Functions of Hydrothermarchaeota in Hydrothermal Sediment.</title>
        <authorList>
            <person name="Zhou Z."/>
            <person name="Liu Y."/>
            <person name="Xu W."/>
            <person name="Pan J."/>
            <person name="Luo Z.H."/>
            <person name="Li M."/>
        </authorList>
    </citation>
    <scope>NUCLEOTIDE SEQUENCE [LARGE SCALE GENOMIC DNA]</scope>
    <source>
        <strain evidence="7">HyVt-76</strain>
    </source>
</reference>
<evidence type="ECO:0000256" key="3">
    <source>
        <dbReference type="ARBA" id="ARBA00014376"/>
    </source>
</evidence>
<dbReference type="GO" id="GO:0071973">
    <property type="term" value="P:bacterial-type flagellum-dependent cell motility"/>
    <property type="evidence" value="ECO:0007669"/>
    <property type="project" value="InterPro"/>
</dbReference>
<evidence type="ECO:0000256" key="4">
    <source>
        <dbReference type="ARBA" id="ARBA00023143"/>
    </source>
</evidence>
<keyword evidence="7" id="KW-0969">Cilium</keyword>
<sequence>MKVFELQNLGLVKKSLDVYTKQHEAIAKNIANANNPNYRRVNTDFSAELKTRMEGILKADKDRHIAMPTQVQSKVKENGSSQKEVDLTREMGELAENQIRFEFASKVLAINYRMLNASITGKTQ</sequence>
<keyword evidence="7" id="KW-0966">Cell projection</keyword>
<dbReference type="AlphaFoldDB" id="A0A7V5LIS8"/>
<evidence type="ECO:0000256" key="6">
    <source>
        <dbReference type="PIRNR" id="PIRNR002889"/>
    </source>
</evidence>
<evidence type="ECO:0000313" key="7">
    <source>
        <dbReference type="EMBL" id="HHE55032.1"/>
    </source>
</evidence>
<keyword evidence="4 6" id="KW-0975">Bacterial flagellum</keyword>
<dbReference type="NCBIfam" id="TIGR01396">
    <property type="entry name" value="FlgB"/>
    <property type="match status" value="1"/>
</dbReference>
<evidence type="ECO:0000256" key="5">
    <source>
        <dbReference type="ARBA" id="ARBA00024934"/>
    </source>
</evidence>
<evidence type="ECO:0000256" key="2">
    <source>
        <dbReference type="ARBA" id="ARBA00009677"/>
    </source>
</evidence>
<dbReference type="Proteomes" id="UP000886111">
    <property type="component" value="Unassembled WGS sequence"/>
</dbReference>
<dbReference type="GO" id="GO:0030694">
    <property type="term" value="C:bacterial-type flagellum basal body, rod"/>
    <property type="evidence" value="ECO:0007669"/>
    <property type="project" value="InterPro"/>
</dbReference>
<evidence type="ECO:0000256" key="1">
    <source>
        <dbReference type="ARBA" id="ARBA00004117"/>
    </source>
</evidence>
<proteinExistence type="inferred from homology"/>
<comment type="caution">
    <text evidence="7">The sequence shown here is derived from an EMBL/GenBank/DDBJ whole genome shotgun (WGS) entry which is preliminary data.</text>
</comment>
<accession>A0A7V5LIS8</accession>
<comment type="function">
    <text evidence="5 6">Structural component of flagellum, the bacterial motility apparatus. Part of the rod structure of flagellar basal body.</text>
</comment>
<dbReference type="InterPro" id="IPR006300">
    <property type="entry name" value="FlgB"/>
</dbReference>
<keyword evidence="7" id="KW-0282">Flagellum</keyword>
<name>A0A7V5LIS8_CALAY</name>
<dbReference type="PIRSF" id="PIRSF002889">
    <property type="entry name" value="Rod_FlgB"/>
    <property type="match status" value="1"/>
</dbReference>
<organism evidence="7">
    <name type="scientific">Caldithrix abyssi</name>
    <dbReference type="NCBI Taxonomy" id="187145"/>
    <lineage>
        <taxon>Bacteria</taxon>
        <taxon>Pseudomonadati</taxon>
        <taxon>Calditrichota</taxon>
        <taxon>Calditrichia</taxon>
        <taxon>Calditrichales</taxon>
        <taxon>Calditrichaceae</taxon>
        <taxon>Caldithrix</taxon>
    </lineage>
</organism>
<comment type="similarity">
    <text evidence="2 6">Belongs to the flagella basal body rod proteins family.</text>
</comment>
<comment type="subunit">
    <text evidence="6">The basal body constitutes a major portion of the flagellar organelle and consists of a number of rings mounted on a central rod.</text>
</comment>
<dbReference type="EMBL" id="DRTD01000341">
    <property type="protein sequence ID" value="HHE55032.1"/>
    <property type="molecule type" value="Genomic_DNA"/>
</dbReference>
<gene>
    <name evidence="7" type="primary">flgB</name>
    <name evidence="7" type="ORF">ENL21_04570</name>
</gene>
<comment type="subcellular location">
    <subcellularLocation>
        <location evidence="1 6">Bacterial flagellum basal body</location>
    </subcellularLocation>
</comment>
<protein>
    <recommendedName>
        <fullName evidence="3 6">Flagellar basal body rod protein FlgB</fullName>
    </recommendedName>
</protein>